<dbReference type="Proteomes" id="UP001428290">
    <property type="component" value="Unassembled WGS sequence"/>
</dbReference>
<evidence type="ECO:0000313" key="6">
    <source>
        <dbReference type="Proteomes" id="UP001428290"/>
    </source>
</evidence>
<dbReference type="NCBIfam" id="NF006829">
    <property type="entry name" value="PRK09352.1"/>
    <property type="match status" value="1"/>
</dbReference>
<evidence type="ECO:0000256" key="1">
    <source>
        <dbReference type="ARBA" id="ARBA00022679"/>
    </source>
</evidence>
<reference evidence="5 6" key="1">
    <citation type="submission" date="2024-02" db="EMBL/GenBank/DDBJ databases">
        <title>Herpetosiphon gulosus NBRC 112829.</title>
        <authorList>
            <person name="Ichikawa N."/>
            <person name="Katano-Makiyama Y."/>
            <person name="Hidaka K."/>
        </authorList>
    </citation>
    <scope>NUCLEOTIDE SEQUENCE [LARGE SCALE GENOMIC DNA]</scope>
    <source>
        <strain evidence="5 6">NBRC 112829</strain>
    </source>
</reference>
<dbReference type="InterPro" id="IPR013751">
    <property type="entry name" value="ACP_syn_III_N"/>
</dbReference>
<proteinExistence type="predicted"/>
<dbReference type="Pfam" id="PF08545">
    <property type="entry name" value="ACP_syn_III"/>
    <property type="match status" value="1"/>
</dbReference>
<keyword evidence="2" id="KW-0012">Acyltransferase</keyword>
<dbReference type="PANTHER" id="PTHR34069:SF2">
    <property type="entry name" value="BETA-KETOACYL-[ACYL-CARRIER-PROTEIN] SYNTHASE III"/>
    <property type="match status" value="1"/>
</dbReference>
<sequence length="328" mass="35013">MQFPLRIAGIGAYLPATIVTTSELAERFGVDPGLIERITGIRERRYAGAETALTMATQAAQQALTNANYALDSIDLIVVASAGMHQAIPCTAALLQNALQAPVGRSACFDLNATCMSFMLALQLLAPLINSGVYQRVLLVSSERASVSLNPHEWESTALFGDAAAAVILERGDGSSSLQHSQFATWSNGSDLIQVRGGGTAQHPNAADTTPDMNWFMMQGPLAFRFVLREMQQFVERFLAELGWQNSEIDAVIPHQANRHAIEQVQARLGFQPDQVISNLATRGNCVSVSVPLALAEAVAAGRIQRGNRLVLLGSGAGITLGAVALIY</sequence>
<dbReference type="Gene3D" id="3.40.47.10">
    <property type="match status" value="1"/>
</dbReference>
<dbReference type="Pfam" id="PF08541">
    <property type="entry name" value="ACP_syn_III_C"/>
    <property type="match status" value="1"/>
</dbReference>
<comment type="caution">
    <text evidence="5">The sequence shown here is derived from an EMBL/GenBank/DDBJ whole genome shotgun (WGS) entry which is preliminary data.</text>
</comment>
<protein>
    <submittedName>
        <fullName evidence="5">3-oxoacyl-[acyl-carrier-protein] synthase 3</fullName>
    </submittedName>
</protein>
<dbReference type="RefSeq" id="WP_345723108.1">
    <property type="nucleotide sequence ID" value="NZ_BAABRU010000011.1"/>
</dbReference>
<dbReference type="InterPro" id="IPR013747">
    <property type="entry name" value="ACP_syn_III_C"/>
</dbReference>
<organism evidence="5 6">
    <name type="scientific">Herpetosiphon gulosus</name>
    <dbReference type="NCBI Taxonomy" id="1973496"/>
    <lineage>
        <taxon>Bacteria</taxon>
        <taxon>Bacillati</taxon>
        <taxon>Chloroflexota</taxon>
        <taxon>Chloroflexia</taxon>
        <taxon>Herpetosiphonales</taxon>
        <taxon>Herpetosiphonaceae</taxon>
        <taxon>Herpetosiphon</taxon>
    </lineage>
</organism>
<dbReference type="EMBL" id="BAABRU010000011">
    <property type="protein sequence ID" value="GAA5529492.1"/>
    <property type="molecule type" value="Genomic_DNA"/>
</dbReference>
<evidence type="ECO:0000259" key="4">
    <source>
        <dbReference type="Pfam" id="PF08545"/>
    </source>
</evidence>
<evidence type="ECO:0000313" key="5">
    <source>
        <dbReference type="EMBL" id="GAA5529492.1"/>
    </source>
</evidence>
<dbReference type="InterPro" id="IPR016039">
    <property type="entry name" value="Thiolase-like"/>
</dbReference>
<dbReference type="PANTHER" id="PTHR34069">
    <property type="entry name" value="3-OXOACYL-[ACYL-CARRIER-PROTEIN] SYNTHASE 3"/>
    <property type="match status" value="1"/>
</dbReference>
<keyword evidence="1" id="KW-0808">Transferase</keyword>
<accession>A0ABP9X241</accession>
<name>A0ABP9X241_9CHLR</name>
<keyword evidence="6" id="KW-1185">Reference proteome</keyword>
<evidence type="ECO:0000256" key="2">
    <source>
        <dbReference type="ARBA" id="ARBA00023315"/>
    </source>
</evidence>
<evidence type="ECO:0000259" key="3">
    <source>
        <dbReference type="Pfam" id="PF08541"/>
    </source>
</evidence>
<dbReference type="SUPFAM" id="SSF53901">
    <property type="entry name" value="Thiolase-like"/>
    <property type="match status" value="1"/>
</dbReference>
<feature type="domain" description="Beta-ketoacyl-[acyl-carrier-protein] synthase III N-terminal" evidence="4">
    <location>
        <begin position="109"/>
        <end position="183"/>
    </location>
</feature>
<dbReference type="CDD" id="cd00830">
    <property type="entry name" value="KAS_III"/>
    <property type="match status" value="1"/>
</dbReference>
<feature type="domain" description="Beta-ketoacyl-[acyl-carrier-protein] synthase III C-terminal" evidence="3">
    <location>
        <begin position="239"/>
        <end position="326"/>
    </location>
</feature>
<gene>
    <name evidence="5" type="primary">fabH_3</name>
    <name evidence="5" type="ORF">Hgul01_03302</name>
</gene>